<evidence type="ECO:0000313" key="3">
    <source>
        <dbReference type="Proteomes" id="UP000207598"/>
    </source>
</evidence>
<dbReference type="AlphaFoldDB" id="A0A238KMR3"/>
<protein>
    <submittedName>
        <fullName evidence="2">Uncharacterized protein</fullName>
    </submittedName>
</protein>
<dbReference type="Proteomes" id="UP000207598">
    <property type="component" value="Unassembled WGS sequence"/>
</dbReference>
<dbReference type="Pfam" id="PF20134">
    <property type="entry name" value="DUF6524"/>
    <property type="match status" value="1"/>
</dbReference>
<feature type="transmembrane region" description="Helical" evidence="1">
    <location>
        <begin position="62"/>
        <end position="82"/>
    </location>
</feature>
<evidence type="ECO:0000313" key="2">
    <source>
        <dbReference type="EMBL" id="SMX43336.1"/>
    </source>
</evidence>
<evidence type="ECO:0000256" key="1">
    <source>
        <dbReference type="SAM" id="Phobius"/>
    </source>
</evidence>
<dbReference type="InterPro" id="IPR045387">
    <property type="entry name" value="DUF6524"/>
</dbReference>
<feature type="transmembrane region" description="Helical" evidence="1">
    <location>
        <begin position="94"/>
        <end position="116"/>
    </location>
</feature>
<sequence>MSFFLRWLVAFLLLAATFNPTDLNYIRWSMANYQSNLPLVALFGLLLLIGYVIYLRATLRSIGLFGMLLVLALVGTILWALRYYGLLDLSDPKLATWIGIFALSLVLGTGLSWSIIRRKLSGQVDMDDVDQN</sequence>
<keyword evidence="3" id="KW-1185">Reference proteome</keyword>
<dbReference type="RefSeq" id="WP_094021621.1">
    <property type="nucleotide sequence ID" value="NZ_FXYF01000007.1"/>
</dbReference>
<keyword evidence="1" id="KW-1133">Transmembrane helix</keyword>
<keyword evidence="1" id="KW-0472">Membrane</keyword>
<feature type="transmembrane region" description="Helical" evidence="1">
    <location>
        <begin position="36"/>
        <end position="55"/>
    </location>
</feature>
<proteinExistence type="predicted"/>
<accession>A0A238KMR3</accession>
<dbReference type="OrthoDB" id="7272344at2"/>
<reference evidence="2 3" key="1">
    <citation type="submission" date="2017-05" db="EMBL/GenBank/DDBJ databases">
        <authorList>
            <person name="Song R."/>
            <person name="Chenine A.L."/>
            <person name="Ruprecht R.M."/>
        </authorList>
    </citation>
    <scope>NUCLEOTIDE SEQUENCE [LARGE SCALE GENOMIC DNA]</scope>
    <source>
        <strain evidence="2 3">CECT 8898</strain>
    </source>
</reference>
<organism evidence="2 3">
    <name type="scientific">Maliponia aquimaris</name>
    <dbReference type="NCBI Taxonomy" id="1673631"/>
    <lineage>
        <taxon>Bacteria</taxon>
        <taxon>Pseudomonadati</taxon>
        <taxon>Pseudomonadota</taxon>
        <taxon>Alphaproteobacteria</taxon>
        <taxon>Rhodobacterales</taxon>
        <taxon>Paracoccaceae</taxon>
        <taxon>Maliponia</taxon>
    </lineage>
</organism>
<gene>
    <name evidence="2" type="ORF">MAA8898_02800</name>
</gene>
<keyword evidence="1" id="KW-0812">Transmembrane</keyword>
<name>A0A238KMR3_9RHOB</name>
<dbReference type="EMBL" id="FXYF01000007">
    <property type="protein sequence ID" value="SMX43336.1"/>
    <property type="molecule type" value="Genomic_DNA"/>
</dbReference>